<sequence>MNEVDIYNNVEQWDNGELGRSEEHVRVSNTDPKEIDAALELQMISIRMQKTLLDDLKLIAKMNDIGYQPLMKQVLRRFATCELKKMAREFAALEQGDETEAYDANDEQQAMCG</sequence>
<gene>
    <name evidence="1" type="ORF">Q9312_05755</name>
</gene>
<accession>A0AA51X7P0</accession>
<reference evidence="1 2" key="1">
    <citation type="submission" date="2023-08" db="EMBL/GenBank/DDBJ databases">
        <title>Pleionea litopenaei sp. nov., isolated from stomach of juvenile Litopenaeus vannamei.</title>
        <authorList>
            <person name="Rho A.M."/>
            <person name="Hwang C.Y."/>
        </authorList>
    </citation>
    <scope>NUCLEOTIDE SEQUENCE [LARGE SCALE GENOMIC DNA]</scope>
    <source>
        <strain evidence="1 2">HL-JVS1</strain>
    </source>
</reference>
<evidence type="ECO:0000313" key="1">
    <source>
        <dbReference type="EMBL" id="WMS88418.1"/>
    </source>
</evidence>
<dbReference type="RefSeq" id="WP_309203632.1">
    <property type="nucleotide sequence ID" value="NZ_CP133548.1"/>
</dbReference>
<dbReference type="Proteomes" id="UP001239782">
    <property type="component" value="Chromosome"/>
</dbReference>
<keyword evidence="2" id="KW-1185">Reference proteome</keyword>
<name>A0AA51X7P0_9GAMM</name>
<proteinExistence type="predicted"/>
<organism evidence="1 2">
    <name type="scientific">Pleionea litopenaei</name>
    <dbReference type="NCBI Taxonomy" id="3070815"/>
    <lineage>
        <taxon>Bacteria</taxon>
        <taxon>Pseudomonadati</taxon>
        <taxon>Pseudomonadota</taxon>
        <taxon>Gammaproteobacteria</taxon>
        <taxon>Oceanospirillales</taxon>
        <taxon>Pleioneaceae</taxon>
        <taxon>Pleionea</taxon>
    </lineage>
</organism>
<dbReference type="AlphaFoldDB" id="A0AA51X7P0"/>
<dbReference type="KEGG" id="plei:Q9312_05755"/>
<evidence type="ECO:0000313" key="2">
    <source>
        <dbReference type="Proteomes" id="UP001239782"/>
    </source>
</evidence>
<dbReference type="EMBL" id="CP133548">
    <property type="protein sequence ID" value="WMS88418.1"/>
    <property type="molecule type" value="Genomic_DNA"/>
</dbReference>
<protein>
    <submittedName>
        <fullName evidence="1">Uncharacterized protein</fullName>
    </submittedName>
</protein>